<dbReference type="InterPro" id="IPR000916">
    <property type="entry name" value="Bet_v_I/MLP"/>
</dbReference>
<reference evidence="3 4" key="1">
    <citation type="submission" date="2020-02" db="EMBL/GenBank/DDBJ databases">
        <authorList>
            <person name="Ma Q."/>
            <person name="Huang Y."/>
            <person name="Song X."/>
            <person name="Pei D."/>
        </authorList>
    </citation>
    <scope>NUCLEOTIDE SEQUENCE [LARGE SCALE GENOMIC DNA]</scope>
    <source>
        <strain evidence="3">Sxm20200214</strain>
        <tissue evidence="3">Leaf</tissue>
    </source>
</reference>
<name>A0A8X7U9V0_BRACI</name>
<accession>A0A8X7U9V0</accession>
<dbReference type="SUPFAM" id="SSF55961">
    <property type="entry name" value="Bet v1-like"/>
    <property type="match status" value="1"/>
</dbReference>
<protein>
    <recommendedName>
        <fullName evidence="2">Bet v I/Major latex protein domain-containing protein</fullName>
    </recommendedName>
</protein>
<dbReference type="GO" id="GO:0006952">
    <property type="term" value="P:defense response"/>
    <property type="evidence" value="ECO:0007669"/>
    <property type="project" value="InterPro"/>
</dbReference>
<dbReference type="Gene3D" id="3.30.530.20">
    <property type="match status" value="1"/>
</dbReference>
<dbReference type="PANTHER" id="PTHR31338">
    <property type="entry name" value="POLYKETIDE CYCLASE/DEHYDRASE AND LIPID TRANSPORT SUPERFAMILY PROTEIN"/>
    <property type="match status" value="1"/>
</dbReference>
<evidence type="ECO:0000259" key="2">
    <source>
        <dbReference type="SMART" id="SM01037"/>
    </source>
</evidence>
<dbReference type="InterPro" id="IPR023393">
    <property type="entry name" value="START-like_dom_sf"/>
</dbReference>
<dbReference type="InterPro" id="IPR052006">
    <property type="entry name" value="MLP-like"/>
</dbReference>
<evidence type="ECO:0000313" key="3">
    <source>
        <dbReference type="EMBL" id="KAG2268341.1"/>
    </source>
</evidence>
<proteinExistence type="inferred from homology"/>
<dbReference type="SMART" id="SM01037">
    <property type="entry name" value="Bet_v_1"/>
    <property type="match status" value="1"/>
</dbReference>
<sequence>MFKEMIEMDDEKMAVTINGLEGHVMEELKVYVVTFHFIPTSEEGCICKVTMVWGKRPERRLSCAYQLHEVRRDDGC</sequence>
<organism evidence="3 4">
    <name type="scientific">Brassica carinata</name>
    <name type="common">Ethiopian mustard</name>
    <name type="synonym">Abyssinian cabbage</name>
    <dbReference type="NCBI Taxonomy" id="52824"/>
    <lineage>
        <taxon>Eukaryota</taxon>
        <taxon>Viridiplantae</taxon>
        <taxon>Streptophyta</taxon>
        <taxon>Embryophyta</taxon>
        <taxon>Tracheophyta</taxon>
        <taxon>Spermatophyta</taxon>
        <taxon>Magnoliopsida</taxon>
        <taxon>eudicotyledons</taxon>
        <taxon>Gunneridae</taxon>
        <taxon>Pentapetalae</taxon>
        <taxon>rosids</taxon>
        <taxon>malvids</taxon>
        <taxon>Brassicales</taxon>
        <taxon>Brassicaceae</taxon>
        <taxon>Brassiceae</taxon>
        <taxon>Brassica</taxon>
    </lineage>
</organism>
<comment type="caution">
    <text evidence="3">The sequence shown here is derived from an EMBL/GenBank/DDBJ whole genome shotgun (WGS) entry which is preliminary data.</text>
</comment>
<gene>
    <name evidence="3" type="ORF">Bca52824_062896</name>
</gene>
<comment type="similarity">
    <text evidence="1">Belongs to the MLP family.</text>
</comment>
<evidence type="ECO:0000256" key="1">
    <source>
        <dbReference type="ARBA" id="ARBA00038242"/>
    </source>
</evidence>
<dbReference type="Pfam" id="PF00407">
    <property type="entry name" value="Bet_v_1"/>
    <property type="match status" value="1"/>
</dbReference>
<evidence type="ECO:0000313" key="4">
    <source>
        <dbReference type="Proteomes" id="UP000886595"/>
    </source>
</evidence>
<keyword evidence="4" id="KW-1185">Reference proteome</keyword>
<feature type="domain" description="Bet v I/Major latex protein" evidence="2">
    <location>
        <begin position="1"/>
        <end position="69"/>
    </location>
</feature>
<dbReference type="Proteomes" id="UP000886595">
    <property type="component" value="Unassembled WGS sequence"/>
</dbReference>
<dbReference type="OrthoDB" id="1072116at2759"/>
<dbReference type="AlphaFoldDB" id="A0A8X7U9V0"/>
<dbReference type="EMBL" id="JAAMPC010000013">
    <property type="protein sequence ID" value="KAG2268341.1"/>
    <property type="molecule type" value="Genomic_DNA"/>
</dbReference>
<dbReference type="PANTHER" id="PTHR31338:SF19">
    <property type="entry name" value="F17F8.9-RELATED"/>
    <property type="match status" value="1"/>
</dbReference>